<evidence type="ECO:0000256" key="4">
    <source>
        <dbReference type="ARBA" id="ARBA00012574"/>
    </source>
</evidence>
<evidence type="ECO:0000256" key="3">
    <source>
        <dbReference type="ARBA" id="ARBA00008766"/>
    </source>
</evidence>
<dbReference type="InterPro" id="IPR029149">
    <property type="entry name" value="Creatin/AminoP/Spt16_N"/>
</dbReference>
<evidence type="ECO:0000259" key="13">
    <source>
        <dbReference type="SMART" id="SM01011"/>
    </source>
</evidence>
<dbReference type="InterPro" id="IPR007865">
    <property type="entry name" value="Aminopep_P_N"/>
</dbReference>
<keyword evidence="8" id="KW-0482">Metalloprotease</keyword>
<dbReference type="OrthoDB" id="9806388at2"/>
<evidence type="ECO:0000256" key="9">
    <source>
        <dbReference type="ARBA" id="ARBA00023211"/>
    </source>
</evidence>
<dbReference type="PANTHER" id="PTHR43226">
    <property type="entry name" value="XAA-PRO AMINOPEPTIDASE 3"/>
    <property type="match status" value="1"/>
</dbReference>
<dbReference type="Proteomes" id="UP000066624">
    <property type="component" value="Chromosome"/>
</dbReference>
<gene>
    <name evidence="14" type="ORF">WM2015_1042</name>
</gene>
<evidence type="ECO:0000313" key="15">
    <source>
        <dbReference type="Proteomes" id="UP000066624"/>
    </source>
</evidence>
<keyword evidence="14" id="KW-0031">Aminopeptidase</keyword>
<dbReference type="InterPro" id="IPR052433">
    <property type="entry name" value="X-Pro_dipept-like"/>
</dbReference>
<dbReference type="AlphaFoldDB" id="A0A0K0XUN0"/>
<evidence type="ECO:0000256" key="10">
    <source>
        <dbReference type="ARBA" id="ARBA00069363"/>
    </source>
</evidence>
<dbReference type="PANTHER" id="PTHR43226:SF4">
    <property type="entry name" value="XAA-PRO AMINOPEPTIDASE 3"/>
    <property type="match status" value="1"/>
</dbReference>
<sequence>MIKREEFQRRRRRLMTEAGEHALILVPAAPEHLRNGDSHYPYRQDSDFLYLTGLSEPEAVLAMAPGRAGGEQILFCRPRDPERERWDGPRLGLEGAVEQLGVDDAFPIADLDDILPGLMEGCARVYHPVGKDPAFDQRVMDWRKRLREQRRGEKGPGEIVSLEYLLHEQRLVKSREEIRCMQRAARISAQAIVRAMQQCRPGMNESEIMAELLHEYQRNGCPPAYQPIVAGGSNALVLHYISNNQALADGDLLLIDAGCEFDGYAADISRTFPVNGRFTAEQKAAYEVVLSAQAAAIDQVRIGRPFEAYHEAAVRRLTEGLVELGLLAGGVDGLIESEAYRRFYMHKTGHWLGLDVHDVGDYRIDEQSRVLEKNMVVTVEPGLYIGSDDDIPAGFRNIGIRIEDDIRVTDGEPENLTAGVPREVADIEGLMAG</sequence>
<dbReference type="CDD" id="cd01087">
    <property type="entry name" value="Prolidase"/>
    <property type="match status" value="1"/>
</dbReference>
<dbReference type="PATRIC" id="fig|1579979.3.peg.1065"/>
<dbReference type="GO" id="GO:0005829">
    <property type="term" value="C:cytosol"/>
    <property type="evidence" value="ECO:0007669"/>
    <property type="project" value="TreeGrafter"/>
</dbReference>
<evidence type="ECO:0000256" key="2">
    <source>
        <dbReference type="ARBA" id="ARBA00001936"/>
    </source>
</evidence>
<keyword evidence="15" id="KW-1185">Reference proteome</keyword>
<dbReference type="Gene3D" id="3.90.230.10">
    <property type="entry name" value="Creatinase/methionine aminopeptidase superfamily"/>
    <property type="match status" value="1"/>
</dbReference>
<dbReference type="RefSeq" id="WP_049725058.1">
    <property type="nucleotide sequence ID" value="NZ_CP012154.1"/>
</dbReference>
<dbReference type="Gene3D" id="3.40.350.10">
    <property type="entry name" value="Creatinase/prolidase N-terminal domain"/>
    <property type="match status" value="1"/>
</dbReference>
<feature type="domain" description="Aminopeptidase P N-terminal" evidence="13">
    <location>
        <begin position="2"/>
        <end position="136"/>
    </location>
</feature>
<evidence type="ECO:0000256" key="12">
    <source>
        <dbReference type="ARBA" id="ARBA00081411"/>
    </source>
</evidence>
<evidence type="ECO:0000256" key="7">
    <source>
        <dbReference type="ARBA" id="ARBA00022801"/>
    </source>
</evidence>
<dbReference type="FunFam" id="3.90.230.10:FF:000002">
    <property type="entry name" value="Xaa-Pro aminopeptidase 3"/>
    <property type="match status" value="1"/>
</dbReference>
<dbReference type="GO" id="GO:0030145">
    <property type="term" value="F:manganese ion binding"/>
    <property type="evidence" value="ECO:0007669"/>
    <property type="project" value="InterPro"/>
</dbReference>
<dbReference type="GO" id="GO:0006508">
    <property type="term" value="P:proteolysis"/>
    <property type="evidence" value="ECO:0007669"/>
    <property type="project" value="UniProtKB-KW"/>
</dbReference>
<dbReference type="GO" id="GO:0070006">
    <property type="term" value="F:metalloaminopeptidase activity"/>
    <property type="evidence" value="ECO:0007669"/>
    <property type="project" value="InterPro"/>
</dbReference>
<evidence type="ECO:0000256" key="1">
    <source>
        <dbReference type="ARBA" id="ARBA00001424"/>
    </source>
</evidence>
<keyword evidence="6" id="KW-0479">Metal-binding</keyword>
<proteinExistence type="inferred from homology"/>
<name>A0A0K0XUN0_9GAMM</name>
<evidence type="ECO:0000256" key="8">
    <source>
        <dbReference type="ARBA" id="ARBA00023049"/>
    </source>
</evidence>
<dbReference type="Pfam" id="PF00557">
    <property type="entry name" value="Peptidase_M24"/>
    <property type="match status" value="1"/>
</dbReference>
<dbReference type="SUPFAM" id="SSF55920">
    <property type="entry name" value="Creatinase/aminopeptidase"/>
    <property type="match status" value="1"/>
</dbReference>
<dbReference type="SUPFAM" id="SSF53092">
    <property type="entry name" value="Creatinase/prolidase N-terminal domain"/>
    <property type="match status" value="1"/>
</dbReference>
<reference evidence="14 15" key="1">
    <citation type="submission" date="2015-07" db="EMBL/GenBank/DDBJ databases">
        <authorList>
            <person name="Noorani M."/>
        </authorList>
    </citation>
    <scope>NUCLEOTIDE SEQUENCE [LARGE SCALE GENOMIC DNA]</scope>
    <source>
        <strain evidence="14 15">KCTC 42284</strain>
    </source>
</reference>
<keyword evidence="9" id="KW-0464">Manganese</keyword>
<dbReference type="KEGG" id="wma:WM2015_1042"/>
<accession>A0A0K0XUN0</accession>
<organism evidence="14 15">
    <name type="scientific">Wenzhouxiangella marina</name>
    <dbReference type="NCBI Taxonomy" id="1579979"/>
    <lineage>
        <taxon>Bacteria</taxon>
        <taxon>Pseudomonadati</taxon>
        <taxon>Pseudomonadota</taxon>
        <taxon>Gammaproteobacteria</taxon>
        <taxon>Chromatiales</taxon>
        <taxon>Wenzhouxiangellaceae</taxon>
        <taxon>Wenzhouxiangella</taxon>
    </lineage>
</organism>
<dbReference type="InterPro" id="IPR036005">
    <property type="entry name" value="Creatinase/aminopeptidase-like"/>
</dbReference>
<comment type="cofactor">
    <cofactor evidence="2">
        <name>Mn(2+)</name>
        <dbReference type="ChEBI" id="CHEBI:29035"/>
    </cofactor>
</comment>
<evidence type="ECO:0000313" key="14">
    <source>
        <dbReference type="EMBL" id="AKS41419.1"/>
    </source>
</evidence>
<evidence type="ECO:0000256" key="6">
    <source>
        <dbReference type="ARBA" id="ARBA00022723"/>
    </source>
</evidence>
<comment type="similarity">
    <text evidence="3">Belongs to the peptidase M24B family.</text>
</comment>
<comment type="catalytic activity">
    <reaction evidence="1">
        <text>Release of any N-terminal amino acid, including proline, that is linked to proline, even from a dipeptide or tripeptide.</text>
        <dbReference type="EC" id="3.4.11.9"/>
    </reaction>
</comment>
<protein>
    <recommendedName>
        <fullName evidence="10">Xaa-Pro aminopeptidase</fullName>
        <ecNumber evidence="4">3.4.11.9</ecNumber>
    </recommendedName>
    <alternativeName>
        <fullName evidence="11">Aminopeptidase P II</fullName>
    </alternativeName>
    <alternativeName>
        <fullName evidence="12">X-Pro aminopeptidase</fullName>
    </alternativeName>
</protein>
<evidence type="ECO:0000256" key="11">
    <source>
        <dbReference type="ARBA" id="ARBA00075356"/>
    </source>
</evidence>
<dbReference type="STRING" id="1579979.WM2015_1042"/>
<dbReference type="SMART" id="SM01011">
    <property type="entry name" value="AMP_N"/>
    <property type="match status" value="1"/>
</dbReference>
<keyword evidence="7" id="KW-0378">Hydrolase</keyword>
<keyword evidence="5" id="KW-0645">Protease</keyword>
<dbReference type="Pfam" id="PF05195">
    <property type="entry name" value="AMP_N"/>
    <property type="match status" value="1"/>
</dbReference>
<dbReference type="EMBL" id="CP012154">
    <property type="protein sequence ID" value="AKS41419.1"/>
    <property type="molecule type" value="Genomic_DNA"/>
</dbReference>
<dbReference type="EC" id="3.4.11.9" evidence="4"/>
<dbReference type="InterPro" id="IPR000994">
    <property type="entry name" value="Pept_M24"/>
</dbReference>
<evidence type="ECO:0000256" key="5">
    <source>
        <dbReference type="ARBA" id="ARBA00022670"/>
    </source>
</evidence>